<gene>
    <name evidence="1" type="ordered locus">Os01g0393200</name>
    <name evidence="1" type="ORF">OSNPB_010393200</name>
</gene>
<reference evidence="1 2" key="2">
    <citation type="journal article" date="2013" name="Plant Cell Physiol.">
        <title>Rice Annotation Project Database (RAP-DB): an integrative and interactive database for rice genomics.</title>
        <authorList>
            <person name="Sakai H."/>
            <person name="Lee S.S."/>
            <person name="Tanaka T."/>
            <person name="Numa H."/>
            <person name="Kim J."/>
            <person name="Kawahara Y."/>
            <person name="Wakimoto H."/>
            <person name="Yang C.C."/>
            <person name="Iwamoto M."/>
            <person name="Abe T."/>
            <person name="Yamada Y."/>
            <person name="Muto A."/>
            <person name="Inokuchi H."/>
            <person name="Ikemura T."/>
            <person name="Matsumoto T."/>
            <person name="Sasaki T."/>
            <person name="Itoh T."/>
        </authorList>
    </citation>
    <scope>NUCLEOTIDE SEQUENCE [LARGE SCALE GENOMIC DNA]</scope>
    <source>
        <strain evidence="2">cv. Nipponbare</strain>
    </source>
</reference>
<protein>
    <submittedName>
        <fullName evidence="1">Os01g0393200 protein</fullName>
    </submittedName>
</protein>
<proteinExistence type="predicted"/>
<accession>A0A0P0V2X3</accession>
<dbReference type="Gramene" id="Os01t0393200-00">
    <property type="protein sequence ID" value="Os01t0393200-00"/>
    <property type="gene ID" value="Os01g0393200"/>
</dbReference>
<evidence type="ECO:0000313" key="1">
    <source>
        <dbReference type="EMBL" id="BAS72294.1"/>
    </source>
</evidence>
<dbReference type="AlphaFoldDB" id="A0A0P0V2X3"/>
<dbReference type="EMBL" id="AP014957">
    <property type="protein sequence ID" value="BAS72294.1"/>
    <property type="molecule type" value="Genomic_DNA"/>
</dbReference>
<sequence>MSNRHLHLHRHLHGHLHRLLDAGALVEDPAHGPVVLPRGLCGGWRRRRLWRRGVGEPVLVHDPVGLVALGSPALVEDERLLHADEHVVVAEDLLVLPRRLPVSRLRRPVRPHPRRILPILLAVEIPLLLPVHLRLPYIFFSHHIIYINFPNYIYI</sequence>
<organism evidence="1 2">
    <name type="scientific">Oryza sativa subsp. japonica</name>
    <name type="common">Rice</name>
    <dbReference type="NCBI Taxonomy" id="39947"/>
    <lineage>
        <taxon>Eukaryota</taxon>
        <taxon>Viridiplantae</taxon>
        <taxon>Streptophyta</taxon>
        <taxon>Embryophyta</taxon>
        <taxon>Tracheophyta</taxon>
        <taxon>Spermatophyta</taxon>
        <taxon>Magnoliopsida</taxon>
        <taxon>Liliopsida</taxon>
        <taxon>Poales</taxon>
        <taxon>Poaceae</taxon>
        <taxon>BOP clade</taxon>
        <taxon>Oryzoideae</taxon>
        <taxon>Oryzeae</taxon>
        <taxon>Oryzinae</taxon>
        <taxon>Oryza</taxon>
        <taxon>Oryza sativa</taxon>
    </lineage>
</organism>
<reference evidence="2" key="1">
    <citation type="journal article" date="2005" name="Nature">
        <title>The map-based sequence of the rice genome.</title>
        <authorList>
            <consortium name="International rice genome sequencing project (IRGSP)"/>
            <person name="Matsumoto T."/>
            <person name="Wu J."/>
            <person name="Kanamori H."/>
            <person name="Katayose Y."/>
            <person name="Fujisawa M."/>
            <person name="Namiki N."/>
            <person name="Mizuno H."/>
            <person name="Yamamoto K."/>
            <person name="Antonio B.A."/>
            <person name="Baba T."/>
            <person name="Sakata K."/>
            <person name="Nagamura Y."/>
            <person name="Aoki H."/>
            <person name="Arikawa K."/>
            <person name="Arita K."/>
            <person name="Bito T."/>
            <person name="Chiden Y."/>
            <person name="Fujitsuka N."/>
            <person name="Fukunaka R."/>
            <person name="Hamada M."/>
            <person name="Harada C."/>
            <person name="Hayashi A."/>
            <person name="Hijishita S."/>
            <person name="Honda M."/>
            <person name="Hosokawa S."/>
            <person name="Ichikawa Y."/>
            <person name="Idonuma A."/>
            <person name="Iijima M."/>
            <person name="Ikeda M."/>
            <person name="Ikeno M."/>
            <person name="Ito K."/>
            <person name="Ito S."/>
            <person name="Ito T."/>
            <person name="Ito Y."/>
            <person name="Ito Y."/>
            <person name="Iwabuchi A."/>
            <person name="Kamiya K."/>
            <person name="Karasawa W."/>
            <person name="Kurita K."/>
            <person name="Katagiri S."/>
            <person name="Kikuta A."/>
            <person name="Kobayashi H."/>
            <person name="Kobayashi N."/>
            <person name="Machita K."/>
            <person name="Maehara T."/>
            <person name="Masukawa M."/>
            <person name="Mizubayashi T."/>
            <person name="Mukai Y."/>
            <person name="Nagasaki H."/>
            <person name="Nagata Y."/>
            <person name="Naito S."/>
            <person name="Nakashima M."/>
            <person name="Nakama Y."/>
            <person name="Nakamichi Y."/>
            <person name="Nakamura M."/>
            <person name="Meguro A."/>
            <person name="Negishi M."/>
            <person name="Ohta I."/>
            <person name="Ohta T."/>
            <person name="Okamoto M."/>
            <person name="Ono N."/>
            <person name="Saji S."/>
            <person name="Sakaguchi M."/>
            <person name="Sakai K."/>
            <person name="Shibata M."/>
            <person name="Shimokawa T."/>
            <person name="Song J."/>
            <person name="Takazaki Y."/>
            <person name="Terasawa K."/>
            <person name="Tsugane M."/>
            <person name="Tsuji K."/>
            <person name="Ueda S."/>
            <person name="Waki K."/>
            <person name="Yamagata H."/>
            <person name="Yamamoto M."/>
            <person name="Yamamoto S."/>
            <person name="Yamane H."/>
            <person name="Yoshiki S."/>
            <person name="Yoshihara R."/>
            <person name="Yukawa K."/>
            <person name="Zhong H."/>
            <person name="Yano M."/>
            <person name="Yuan Q."/>
            <person name="Ouyang S."/>
            <person name="Liu J."/>
            <person name="Jones K.M."/>
            <person name="Gansberger K."/>
            <person name="Moffat K."/>
            <person name="Hill J."/>
            <person name="Bera J."/>
            <person name="Fadrosh D."/>
            <person name="Jin S."/>
            <person name="Johri S."/>
            <person name="Kim M."/>
            <person name="Overton L."/>
            <person name="Reardon M."/>
            <person name="Tsitrin T."/>
            <person name="Vuong H."/>
            <person name="Weaver B."/>
            <person name="Ciecko A."/>
            <person name="Tallon L."/>
            <person name="Jackson J."/>
            <person name="Pai G."/>
            <person name="Aken S.V."/>
            <person name="Utterback T."/>
            <person name="Reidmuller S."/>
            <person name="Feldblyum T."/>
            <person name="Hsiao J."/>
            <person name="Zismann V."/>
            <person name="Iobst S."/>
            <person name="de Vazeille A.R."/>
            <person name="Buell C.R."/>
            <person name="Ying K."/>
            <person name="Li Y."/>
            <person name="Lu T."/>
            <person name="Huang Y."/>
            <person name="Zhao Q."/>
            <person name="Feng Q."/>
            <person name="Zhang L."/>
            <person name="Zhu J."/>
            <person name="Weng Q."/>
            <person name="Mu J."/>
            <person name="Lu Y."/>
            <person name="Fan D."/>
            <person name="Liu Y."/>
            <person name="Guan J."/>
            <person name="Zhang Y."/>
            <person name="Yu S."/>
            <person name="Liu X."/>
            <person name="Zhang Y."/>
            <person name="Hong G."/>
            <person name="Han B."/>
            <person name="Choisne N."/>
            <person name="Demange N."/>
            <person name="Orjeda G."/>
            <person name="Samain S."/>
            <person name="Cattolico L."/>
            <person name="Pelletier E."/>
            <person name="Couloux A."/>
            <person name="Segurens B."/>
            <person name="Wincker P."/>
            <person name="D'Hont A."/>
            <person name="Scarpelli C."/>
            <person name="Weissenbach J."/>
            <person name="Salanoubat M."/>
            <person name="Quetier F."/>
            <person name="Yu Y."/>
            <person name="Kim H.R."/>
            <person name="Rambo T."/>
            <person name="Currie J."/>
            <person name="Collura K."/>
            <person name="Luo M."/>
            <person name="Yang T."/>
            <person name="Ammiraju J.S.S."/>
            <person name="Engler F."/>
            <person name="Soderlund C."/>
            <person name="Wing R.A."/>
            <person name="Palmer L.E."/>
            <person name="de la Bastide M."/>
            <person name="Spiegel L."/>
            <person name="Nascimento L."/>
            <person name="Zutavern T."/>
            <person name="O'Shaughnessy A."/>
            <person name="Dike S."/>
            <person name="Dedhia N."/>
            <person name="Preston R."/>
            <person name="Balija V."/>
            <person name="McCombie W.R."/>
            <person name="Chow T."/>
            <person name="Chen H."/>
            <person name="Chung M."/>
            <person name="Chen C."/>
            <person name="Shaw J."/>
            <person name="Wu H."/>
            <person name="Hsiao K."/>
            <person name="Chao Y."/>
            <person name="Chu M."/>
            <person name="Cheng C."/>
            <person name="Hour A."/>
            <person name="Lee P."/>
            <person name="Lin S."/>
            <person name="Lin Y."/>
            <person name="Liou J."/>
            <person name="Liu S."/>
            <person name="Hsing Y."/>
            <person name="Raghuvanshi S."/>
            <person name="Mohanty A."/>
            <person name="Bharti A.K."/>
            <person name="Gaur A."/>
            <person name="Gupta V."/>
            <person name="Kumar D."/>
            <person name="Ravi V."/>
            <person name="Vij S."/>
            <person name="Kapur A."/>
            <person name="Khurana P."/>
            <person name="Khurana P."/>
            <person name="Khurana J.P."/>
            <person name="Tyagi A.K."/>
            <person name="Gaikwad K."/>
            <person name="Singh A."/>
            <person name="Dalal V."/>
            <person name="Srivastava S."/>
            <person name="Dixit A."/>
            <person name="Pal A.K."/>
            <person name="Ghazi I.A."/>
            <person name="Yadav M."/>
            <person name="Pandit A."/>
            <person name="Bhargava A."/>
            <person name="Sureshbabu K."/>
            <person name="Batra K."/>
            <person name="Sharma T.R."/>
            <person name="Mohapatra T."/>
            <person name="Singh N.K."/>
            <person name="Messing J."/>
            <person name="Nelson A.B."/>
            <person name="Fuks G."/>
            <person name="Kavchok S."/>
            <person name="Keizer G."/>
            <person name="Linton E."/>
            <person name="Llaca V."/>
            <person name="Song R."/>
            <person name="Tanyolac B."/>
            <person name="Young S."/>
            <person name="Ho-Il K."/>
            <person name="Hahn J.H."/>
            <person name="Sangsakoo G."/>
            <person name="Vanavichit A."/>
            <person name="de Mattos Luiz.A.T."/>
            <person name="Zimmer P.D."/>
            <person name="Malone G."/>
            <person name="Dellagostin O."/>
            <person name="de Oliveira A.C."/>
            <person name="Bevan M."/>
            <person name="Bancroft I."/>
            <person name="Minx P."/>
            <person name="Cordum H."/>
            <person name="Wilson R."/>
            <person name="Cheng Z."/>
            <person name="Jin W."/>
            <person name="Jiang J."/>
            <person name="Leong S.A."/>
            <person name="Iwama H."/>
            <person name="Gojobori T."/>
            <person name="Itoh T."/>
            <person name="Niimura Y."/>
            <person name="Fujii Y."/>
            <person name="Habara T."/>
            <person name="Sakai H."/>
            <person name="Sato Y."/>
            <person name="Wilson G."/>
            <person name="Kumar K."/>
            <person name="McCouch S."/>
            <person name="Juretic N."/>
            <person name="Hoen D."/>
            <person name="Wright S."/>
            <person name="Bruskiewich R."/>
            <person name="Bureau T."/>
            <person name="Miyao A."/>
            <person name="Hirochika H."/>
            <person name="Nishikawa T."/>
            <person name="Kadowaki K."/>
            <person name="Sugiura M."/>
            <person name="Burr B."/>
            <person name="Sasaki T."/>
        </authorList>
    </citation>
    <scope>NUCLEOTIDE SEQUENCE [LARGE SCALE GENOMIC DNA]</scope>
    <source>
        <strain evidence="2">cv. Nipponbare</strain>
    </source>
</reference>
<evidence type="ECO:0000313" key="2">
    <source>
        <dbReference type="Proteomes" id="UP000059680"/>
    </source>
</evidence>
<reference evidence="1 2" key="3">
    <citation type="journal article" date="2013" name="Rice">
        <title>Improvement of the Oryza sativa Nipponbare reference genome using next generation sequence and optical map data.</title>
        <authorList>
            <person name="Kawahara Y."/>
            <person name="de la Bastide M."/>
            <person name="Hamilton J.P."/>
            <person name="Kanamori H."/>
            <person name="McCombie W.R."/>
            <person name="Ouyang S."/>
            <person name="Schwartz D.C."/>
            <person name="Tanaka T."/>
            <person name="Wu J."/>
            <person name="Zhou S."/>
            <person name="Childs K.L."/>
            <person name="Davidson R.M."/>
            <person name="Lin H."/>
            <person name="Quesada-Ocampo L."/>
            <person name="Vaillancourt B."/>
            <person name="Sakai H."/>
            <person name="Lee S.S."/>
            <person name="Kim J."/>
            <person name="Numa H."/>
            <person name="Itoh T."/>
            <person name="Buell C.R."/>
            <person name="Matsumoto T."/>
        </authorList>
    </citation>
    <scope>NUCLEOTIDE SEQUENCE [LARGE SCALE GENOMIC DNA]</scope>
    <source>
        <strain evidence="2">cv. Nipponbare</strain>
    </source>
</reference>
<dbReference type="Proteomes" id="UP000059680">
    <property type="component" value="Chromosome 1"/>
</dbReference>
<dbReference type="PaxDb" id="39947-A0A0P0V2X3"/>
<keyword evidence="2" id="KW-1185">Reference proteome</keyword>
<name>A0A0P0V2X3_ORYSJ</name>
<dbReference type="InParanoid" id="A0A0P0V2X3"/>